<keyword evidence="2" id="KW-1185">Reference proteome</keyword>
<dbReference type="InParanoid" id="F0X8F5"/>
<evidence type="ECO:0000313" key="1">
    <source>
        <dbReference type="EMBL" id="EFX05319.1"/>
    </source>
</evidence>
<dbReference type="EMBL" id="GL629735">
    <property type="protein sequence ID" value="EFX05319.1"/>
    <property type="molecule type" value="Genomic_DNA"/>
</dbReference>
<dbReference type="GeneID" id="25976482"/>
<reference evidence="1 2" key="1">
    <citation type="journal article" date="2011" name="Proc. Natl. Acad. Sci. U.S.A.">
        <title>Genome and transcriptome analyses of the mountain pine beetle-fungal symbiont Grosmannia clavigera, a lodgepole pine pathogen.</title>
        <authorList>
            <person name="DiGuistini S."/>
            <person name="Wang Y."/>
            <person name="Liao N.Y."/>
            <person name="Taylor G."/>
            <person name="Tanguay P."/>
            <person name="Feau N."/>
            <person name="Henrissat B."/>
            <person name="Chan S.K."/>
            <person name="Hesse-Orce U."/>
            <person name="Alamouti S.M."/>
            <person name="Tsui C.K.M."/>
            <person name="Docking R.T."/>
            <person name="Levasseur A."/>
            <person name="Haridas S."/>
            <person name="Robertson G."/>
            <person name="Birol I."/>
            <person name="Holt R.A."/>
            <person name="Marra M.A."/>
            <person name="Hamelin R.C."/>
            <person name="Hirst M."/>
            <person name="Jones S.J.M."/>
            <person name="Bohlmann J."/>
            <person name="Breuil C."/>
        </authorList>
    </citation>
    <scope>NUCLEOTIDE SEQUENCE [LARGE SCALE GENOMIC DNA]</scope>
    <source>
        <strain evidence="2">kw1407 / UAMH 11150</strain>
    </source>
</reference>
<evidence type="ECO:0000313" key="2">
    <source>
        <dbReference type="Proteomes" id="UP000007796"/>
    </source>
</evidence>
<dbReference type="HOGENOM" id="CLU_054095_2_0_1"/>
<dbReference type="STRING" id="655863.F0X8F5"/>
<dbReference type="OrthoDB" id="275936at2759"/>
<dbReference type="AlphaFoldDB" id="F0X8F5"/>
<sequence length="308" mass="31856">MHAEHHHDHHDSPAAAAAAAAAAAVSTSTWNTRNLAPRVASDAASAGTAALMVAPVIATIDRAIMENASGALTLAGSLRASLGLLLRHPGQMLLARPCRLIALLYGGTYLTVNLLDTATATATGRPASHVTAGVAKFAASSSANVSLTMYKDAVFVRLFGPPGAAPRAIPMASYALFAARDSLTTFASFILPARLGPVFSRHLLPDPETAGVLGRAFSSHVSGQTLAQFAAPAAMQVLSAPLHLLGLDLYNRPSGAAGGLISGRNRWAAICKNWSVTAAARISRIIPAYGVGGVVNLKMRTNLMKRLE</sequence>
<dbReference type="Proteomes" id="UP000007796">
    <property type="component" value="Unassembled WGS sequence"/>
</dbReference>
<name>F0X8F5_GROCL</name>
<dbReference type="RefSeq" id="XP_014174801.1">
    <property type="nucleotide sequence ID" value="XM_014319326.1"/>
</dbReference>
<proteinExistence type="predicted"/>
<organism evidence="2">
    <name type="scientific">Grosmannia clavigera (strain kw1407 / UAMH 11150)</name>
    <name type="common">Blue stain fungus</name>
    <name type="synonym">Graphiocladiella clavigera</name>
    <dbReference type="NCBI Taxonomy" id="655863"/>
    <lineage>
        <taxon>Eukaryota</taxon>
        <taxon>Fungi</taxon>
        <taxon>Dikarya</taxon>
        <taxon>Ascomycota</taxon>
        <taxon>Pezizomycotina</taxon>
        <taxon>Sordariomycetes</taxon>
        <taxon>Sordariomycetidae</taxon>
        <taxon>Ophiostomatales</taxon>
        <taxon>Ophiostomataceae</taxon>
        <taxon>Leptographium</taxon>
    </lineage>
</organism>
<dbReference type="PANTHER" id="PTHR37845">
    <property type="entry name" value="SEQUENCE ORPHAN"/>
    <property type="match status" value="1"/>
</dbReference>
<dbReference type="InterPro" id="IPR038781">
    <property type="entry name" value="C365.16-ike"/>
</dbReference>
<dbReference type="GO" id="GO:0005739">
    <property type="term" value="C:mitochondrion"/>
    <property type="evidence" value="ECO:0007669"/>
    <property type="project" value="TreeGrafter"/>
</dbReference>
<dbReference type="eggNOG" id="ENOG502QWAD">
    <property type="taxonomic scope" value="Eukaryota"/>
</dbReference>
<protein>
    <recommendedName>
        <fullName evidence="3">Sequence orphan</fullName>
    </recommendedName>
</protein>
<evidence type="ECO:0008006" key="3">
    <source>
        <dbReference type="Google" id="ProtNLM"/>
    </source>
</evidence>
<gene>
    <name evidence="1" type="ORF">CMQ_3388</name>
</gene>
<dbReference type="PANTHER" id="PTHR37845:SF1">
    <property type="entry name" value="SEQUENCE ORPHAN"/>
    <property type="match status" value="1"/>
</dbReference>
<accession>F0X8F5</accession>